<dbReference type="Pfam" id="PF14338">
    <property type="entry name" value="Mrr_N"/>
    <property type="match status" value="1"/>
</dbReference>
<dbReference type="InterPro" id="IPR011335">
    <property type="entry name" value="Restrct_endonuc-II-like"/>
</dbReference>
<evidence type="ECO:0000259" key="1">
    <source>
        <dbReference type="Pfam" id="PF04471"/>
    </source>
</evidence>
<dbReference type="EMBL" id="CP055306">
    <property type="protein sequence ID" value="QLB40101.1"/>
    <property type="molecule type" value="Genomic_DNA"/>
</dbReference>
<dbReference type="GO" id="GO:0015666">
    <property type="term" value="F:restriction endodeoxyribonuclease activity"/>
    <property type="evidence" value="ECO:0007669"/>
    <property type="project" value="TreeGrafter"/>
</dbReference>
<dbReference type="PANTHER" id="PTHR30015:SF7">
    <property type="entry name" value="TYPE IV METHYL-DIRECTED RESTRICTION ENZYME ECOKMRR"/>
    <property type="match status" value="1"/>
</dbReference>
<dbReference type="InterPro" id="IPR052906">
    <property type="entry name" value="Type_IV_Methyl-Rstrct_Enzyme"/>
</dbReference>
<sequence length="308" mass="35327">MKFEAMNRKQQEAFLMPILVKILQNLGGEAQKKELIKELKESVNQIPEYIIEETKPRNKRDGTYRPFYFVLNFSITNLEMAGFLTRPQRGVLVLTEKGLTCNTDHLKNNLDRDVYAISNLAWKARSKINQAKINISIPNEEFDEDDDSEIINSSEQWKAQLKQLLFSMPPQKFEIFCRALVKKMGVDIDESKGVSASRDGGLDGYGYITSDEFRTTRVAIQAKRWNDNTKIGTPEIDKFAGAMSYSNAEFGIFITTADFTRDGIERARSGQRPITLINGDKIIDLVEKYQLYIKPITTFQLESFYTEL</sequence>
<dbReference type="Proteomes" id="UP000509660">
    <property type="component" value="Chromosome"/>
</dbReference>
<dbReference type="PANTHER" id="PTHR30015">
    <property type="entry name" value="MRR RESTRICTION SYSTEM PROTEIN"/>
    <property type="match status" value="1"/>
</dbReference>
<accession>A0A7D5DVN6</accession>
<dbReference type="InterPro" id="IPR011856">
    <property type="entry name" value="tRNA_endonuc-like_dom_sf"/>
</dbReference>
<dbReference type="Gene3D" id="3.40.1350.10">
    <property type="match status" value="1"/>
</dbReference>
<organism evidence="3 4">
    <name type="scientific">Mannheimia pernigra</name>
    <dbReference type="NCBI Taxonomy" id="111844"/>
    <lineage>
        <taxon>Bacteria</taxon>
        <taxon>Pseudomonadati</taxon>
        <taxon>Pseudomonadota</taxon>
        <taxon>Gammaproteobacteria</taxon>
        <taxon>Pasteurellales</taxon>
        <taxon>Pasteurellaceae</taxon>
        <taxon>Mannheimia</taxon>
    </lineage>
</organism>
<keyword evidence="3" id="KW-0378">Hydrolase</keyword>
<dbReference type="Pfam" id="PF04471">
    <property type="entry name" value="Mrr_cat"/>
    <property type="match status" value="1"/>
</dbReference>
<keyword evidence="3" id="KW-0255">Endonuclease</keyword>
<dbReference type="RefSeq" id="WP_176809616.1">
    <property type="nucleotide sequence ID" value="NZ_CP055306.1"/>
</dbReference>
<dbReference type="InterPro" id="IPR025745">
    <property type="entry name" value="Mrr-like_N_dom"/>
</dbReference>
<feature type="domain" description="Restriction endonuclease type IV Mrr" evidence="1">
    <location>
        <begin position="167"/>
        <end position="285"/>
    </location>
</feature>
<evidence type="ECO:0000313" key="4">
    <source>
        <dbReference type="Proteomes" id="UP000509660"/>
    </source>
</evidence>
<name>A0A7D5DVN6_9PAST</name>
<dbReference type="SUPFAM" id="SSF52980">
    <property type="entry name" value="Restriction endonuclease-like"/>
    <property type="match status" value="1"/>
</dbReference>
<dbReference type="AlphaFoldDB" id="A0A7D5DVN6"/>
<protein>
    <submittedName>
        <fullName evidence="3">Restriction endonuclease</fullName>
    </submittedName>
</protein>
<reference evidence="3 4" key="1">
    <citation type="submission" date="2020-06" db="EMBL/GenBank/DDBJ databases">
        <title>Mannheimia pernigra sp. nov. isolated from bovine respiratory tract.</title>
        <authorList>
            <person name="Kuhnert P."/>
            <person name="Akarsu-Egger H."/>
        </authorList>
    </citation>
    <scope>NUCLEOTIDE SEQUENCE [LARGE SCALE GENOMIC DNA]</scope>
    <source>
        <strain evidence="3 4">BNO311</strain>
    </source>
</reference>
<keyword evidence="4" id="KW-1185">Reference proteome</keyword>
<dbReference type="GO" id="GO:0003677">
    <property type="term" value="F:DNA binding"/>
    <property type="evidence" value="ECO:0007669"/>
    <property type="project" value="InterPro"/>
</dbReference>
<keyword evidence="3" id="KW-0540">Nuclease</keyword>
<feature type="domain" description="Restriction system protein Mrr-like N-terminal" evidence="2">
    <location>
        <begin position="15"/>
        <end position="100"/>
    </location>
</feature>
<dbReference type="InterPro" id="IPR007560">
    <property type="entry name" value="Restrct_endonuc_IV_Mrr"/>
</dbReference>
<evidence type="ECO:0000259" key="2">
    <source>
        <dbReference type="Pfam" id="PF14338"/>
    </source>
</evidence>
<proteinExistence type="predicted"/>
<dbReference type="GO" id="GO:0009307">
    <property type="term" value="P:DNA restriction-modification system"/>
    <property type="evidence" value="ECO:0007669"/>
    <property type="project" value="InterPro"/>
</dbReference>
<gene>
    <name evidence="3" type="ORF">HV559_04005</name>
</gene>
<evidence type="ECO:0000313" key="3">
    <source>
        <dbReference type="EMBL" id="QLB40101.1"/>
    </source>
</evidence>